<sequence length="262" mass="28286">MKLIIAFAAVVAVALAAPPHHQDYSQVVVVKESPLDNIGIDGYQFGYELSSGQAHQESAQLVNAGQENESLAVRGSFSYVDPETNVRYTVNYVADENGFHPEGAHLPALVALCALVAVALAAPPHHQDYSQAVVVKETPLDNIGIDGYQYGYELSNGQTHQESAHLQNPGQENESLVVRGSFSYVDPETNVKKRNTTQPQKNSEPQKNGNTTGQEVTPTSPTGSAIGHRAPSVEPQPWTSWSPINYLISMRDSGNAEVDPII</sequence>
<comment type="caution">
    <text evidence="5">The sequence shown here is derived from an EMBL/GenBank/DDBJ whole genome shotgun (WGS) entry which is preliminary data.</text>
</comment>
<keyword evidence="6" id="KW-1185">Reference proteome</keyword>
<keyword evidence="1 2" id="KW-0193">Cuticle</keyword>
<dbReference type="Proteomes" id="UP000310200">
    <property type="component" value="Unassembled WGS sequence"/>
</dbReference>
<name>A0A4S2KVN4_9HYME</name>
<dbReference type="Pfam" id="PF00379">
    <property type="entry name" value="Chitin_bind_4"/>
    <property type="match status" value="2"/>
</dbReference>
<keyword evidence="4" id="KW-0732">Signal</keyword>
<dbReference type="InterPro" id="IPR000618">
    <property type="entry name" value="Insect_cuticle"/>
</dbReference>
<dbReference type="STRING" id="300112.A0A4S2KVN4"/>
<feature type="signal peptide" evidence="4">
    <location>
        <begin position="1"/>
        <end position="16"/>
    </location>
</feature>
<proteinExistence type="predicted"/>
<accession>A0A4S2KVN4</accession>
<evidence type="ECO:0000256" key="1">
    <source>
        <dbReference type="ARBA" id="ARBA00022460"/>
    </source>
</evidence>
<dbReference type="PANTHER" id="PTHR10380">
    <property type="entry name" value="CUTICLE PROTEIN"/>
    <property type="match status" value="1"/>
</dbReference>
<reference evidence="5 6" key="1">
    <citation type="journal article" date="2019" name="Philos. Trans. R. Soc. Lond., B, Biol. Sci.">
        <title>Ant behaviour and brain gene expression of defending hosts depend on the ecological success of the intruding social parasite.</title>
        <authorList>
            <person name="Kaur R."/>
            <person name="Stoldt M."/>
            <person name="Jongepier E."/>
            <person name="Feldmeyer B."/>
            <person name="Menzel F."/>
            <person name="Bornberg-Bauer E."/>
            <person name="Foitzik S."/>
        </authorList>
    </citation>
    <scope>NUCLEOTIDE SEQUENCE [LARGE SCALE GENOMIC DNA]</scope>
    <source>
        <tissue evidence="5">Whole body</tissue>
    </source>
</reference>
<evidence type="ECO:0000313" key="5">
    <source>
        <dbReference type="EMBL" id="TGZ54125.1"/>
    </source>
</evidence>
<dbReference type="GO" id="GO:0062129">
    <property type="term" value="C:chitin-based extracellular matrix"/>
    <property type="evidence" value="ECO:0007669"/>
    <property type="project" value="TreeGrafter"/>
</dbReference>
<evidence type="ECO:0000256" key="4">
    <source>
        <dbReference type="SAM" id="SignalP"/>
    </source>
</evidence>
<evidence type="ECO:0000256" key="3">
    <source>
        <dbReference type="SAM" id="MobiDB-lite"/>
    </source>
</evidence>
<evidence type="ECO:0000313" key="6">
    <source>
        <dbReference type="Proteomes" id="UP000310200"/>
    </source>
</evidence>
<feature type="chain" id="PRO_5020823432" evidence="4">
    <location>
        <begin position="17"/>
        <end position="262"/>
    </location>
</feature>
<dbReference type="PROSITE" id="PS51155">
    <property type="entry name" value="CHIT_BIND_RR_2"/>
    <property type="match status" value="2"/>
</dbReference>
<gene>
    <name evidence="5" type="ORF">DBV15_00270</name>
</gene>
<evidence type="ECO:0000256" key="2">
    <source>
        <dbReference type="PROSITE-ProRule" id="PRU00497"/>
    </source>
</evidence>
<dbReference type="GO" id="GO:0008010">
    <property type="term" value="F:structural constituent of chitin-based larval cuticle"/>
    <property type="evidence" value="ECO:0007669"/>
    <property type="project" value="TreeGrafter"/>
</dbReference>
<dbReference type="EMBL" id="QBLH01000831">
    <property type="protein sequence ID" value="TGZ54125.1"/>
    <property type="molecule type" value="Genomic_DNA"/>
</dbReference>
<feature type="compositionally biased region" description="Polar residues" evidence="3">
    <location>
        <begin position="196"/>
        <end position="223"/>
    </location>
</feature>
<feature type="region of interest" description="Disordered" evidence="3">
    <location>
        <begin position="183"/>
        <end position="239"/>
    </location>
</feature>
<dbReference type="PANTHER" id="PTHR10380:SF218">
    <property type="entry name" value="ADULT CUTICLE PROTEIN 65AA-RELATED"/>
    <property type="match status" value="1"/>
</dbReference>
<dbReference type="InterPro" id="IPR050468">
    <property type="entry name" value="Cuticle_Struct_Prot"/>
</dbReference>
<organism evidence="5 6">
    <name type="scientific">Temnothorax longispinosus</name>
    <dbReference type="NCBI Taxonomy" id="300112"/>
    <lineage>
        <taxon>Eukaryota</taxon>
        <taxon>Metazoa</taxon>
        <taxon>Ecdysozoa</taxon>
        <taxon>Arthropoda</taxon>
        <taxon>Hexapoda</taxon>
        <taxon>Insecta</taxon>
        <taxon>Pterygota</taxon>
        <taxon>Neoptera</taxon>
        <taxon>Endopterygota</taxon>
        <taxon>Hymenoptera</taxon>
        <taxon>Apocrita</taxon>
        <taxon>Aculeata</taxon>
        <taxon>Formicoidea</taxon>
        <taxon>Formicidae</taxon>
        <taxon>Myrmicinae</taxon>
        <taxon>Temnothorax</taxon>
    </lineage>
</organism>
<dbReference type="AlphaFoldDB" id="A0A4S2KVN4"/>
<protein>
    <submittedName>
        <fullName evidence="5">Flexible cuticle protein 12</fullName>
    </submittedName>
</protein>